<protein>
    <submittedName>
        <fullName evidence="2">Uncharacterized protein</fullName>
    </submittedName>
</protein>
<dbReference type="EMBL" id="AP024355">
    <property type="protein sequence ID" value="BCR02988.1"/>
    <property type="molecule type" value="Genomic_DNA"/>
</dbReference>
<feature type="compositionally biased region" description="Basic residues" evidence="1">
    <location>
        <begin position="130"/>
        <end position="146"/>
    </location>
</feature>
<proteinExistence type="predicted"/>
<dbReference type="RefSeq" id="WP_221250474.1">
    <property type="nucleotide sequence ID" value="NZ_AP024355.1"/>
</dbReference>
<evidence type="ECO:0000313" key="3">
    <source>
        <dbReference type="Proteomes" id="UP001319827"/>
    </source>
</evidence>
<keyword evidence="3" id="KW-1185">Reference proteome</keyword>
<reference evidence="2 3" key="1">
    <citation type="journal article" date="2016" name="C (Basel)">
        <title>Selective Growth of and Electricity Production by Marine Exoelectrogenic Bacteria in Self-Aggregated Hydrogel of Microbially Reduced Graphene Oxide.</title>
        <authorList>
            <person name="Yoshida N."/>
            <person name="Goto Y."/>
            <person name="Miyata Y."/>
        </authorList>
    </citation>
    <scope>NUCLEOTIDE SEQUENCE [LARGE SCALE GENOMIC DNA]</scope>
    <source>
        <strain evidence="2 3">NIT-T3</strain>
    </source>
</reference>
<organism evidence="2 3">
    <name type="scientific">Desulfuromonas versatilis</name>
    <dbReference type="NCBI Taxonomy" id="2802975"/>
    <lineage>
        <taxon>Bacteria</taxon>
        <taxon>Pseudomonadati</taxon>
        <taxon>Thermodesulfobacteriota</taxon>
        <taxon>Desulfuromonadia</taxon>
        <taxon>Desulfuromonadales</taxon>
        <taxon>Desulfuromonadaceae</taxon>
        <taxon>Desulfuromonas</taxon>
    </lineage>
</organism>
<gene>
    <name evidence="2" type="ORF">DESUT3_00570</name>
</gene>
<evidence type="ECO:0000256" key="1">
    <source>
        <dbReference type="SAM" id="MobiDB-lite"/>
    </source>
</evidence>
<sequence>MKKVWLLLGVALLLMPAGGRAEVGINLNINLGDGGAVPVVIEEPPVFLLPARLGFSVAVGVPYDMVFIEGRYYLYRGNIWHVAPRYSGPWVVVGHDHLPYGLRKHKYREIVLCRDEEYRYYKRDRDHYRGHVHHPGKGHGKGKGRKKHEDDDSSDD</sequence>
<evidence type="ECO:0000313" key="2">
    <source>
        <dbReference type="EMBL" id="BCR02988.1"/>
    </source>
</evidence>
<accession>A0ABN6DRY8</accession>
<feature type="region of interest" description="Disordered" evidence="1">
    <location>
        <begin position="128"/>
        <end position="156"/>
    </location>
</feature>
<reference evidence="2 3" key="2">
    <citation type="journal article" date="2021" name="Int. J. Syst. Evol. Microbiol.">
        <title>Isolation and Polyphasic Characterization of Desulfuromonas versatilis sp. Nov., an Electrogenic Bacteria Capable of Versatile Metabolism Isolated from a Graphene Oxide-Reducing Enrichment Culture.</title>
        <authorList>
            <person name="Xie L."/>
            <person name="Yoshida N."/>
            <person name="Ishii S."/>
            <person name="Meng L."/>
        </authorList>
    </citation>
    <scope>NUCLEOTIDE SEQUENCE [LARGE SCALE GENOMIC DNA]</scope>
    <source>
        <strain evidence="2 3">NIT-T3</strain>
    </source>
</reference>
<dbReference type="Proteomes" id="UP001319827">
    <property type="component" value="Chromosome"/>
</dbReference>
<name>A0ABN6DRY8_9BACT</name>